<comment type="caution">
    <text evidence="1">The sequence shown here is derived from an EMBL/GenBank/DDBJ whole genome shotgun (WGS) entry which is preliminary data.</text>
</comment>
<proteinExistence type="predicted"/>
<gene>
    <name evidence="1" type="ORF">QUD52_13225</name>
</gene>
<protein>
    <submittedName>
        <fullName evidence="1">DUF1642 domain-containing protein</fullName>
    </submittedName>
</protein>
<accession>A0AAW7IYD8</accession>
<name>A0AAW7IYD8_9LACT</name>
<dbReference type="RefSeq" id="WP_289448608.1">
    <property type="nucleotide sequence ID" value="NZ_JAUCAE010000047.1"/>
</dbReference>
<dbReference type="AlphaFoldDB" id="A0AAW7IYD8"/>
<sequence length="231" mass="26460">MTKFEEEAIKEAEKSKVTAKYYADGFTASDIGLNIKLGRATHNFPWLEFAKNWHSDEEFQELKEQNENQAESILLMLDEIKSLKSQLQQQALPVVPECVAGAIESIPDHYSAFEAIDLIKSKVEVFTKENKDWLQVYNWLCEGIDNQDTFALAFITRKYQVEKPQLFYIDLPKVFGLSDSTSDSTFVSKAEGGIISEFTKGKDYALKLTEQEIKSIDERYWQFAVPVEDGE</sequence>
<dbReference type="Pfam" id="PF07852">
    <property type="entry name" value="DUF1642"/>
    <property type="match status" value="1"/>
</dbReference>
<evidence type="ECO:0000313" key="2">
    <source>
        <dbReference type="Proteomes" id="UP001240905"/>
    </source>
</evidence>
<dbReference type="InterPro" id="IPR012865">
    <property type="entry name" value="DUF1642"/>
</dbReference>
<dbReference type="Proteomes" id="UP001240905">
    <property type="component" value="Unassembled WGS sequence"/>
</dbReference>
<dbReference type="EMBL" id="JAUCAE010000047">
    <property type="protein sequence ID" value="MDM7547957.1"/>
    <property type="molecule type" value="Genomic_DNA"/>
</dbReference>
<evidence type="ECO:0000313" key="1">
    <source>
        <dbReference type="EMBL" id="MDM7547957.1"/>
    </source>
</evidence>
<reference evidence="1" key="1">
    <citation type="submission" date="2023-06" db="EMBL/GenBank/DDBJ databases">
        <title>Draft Genome Sequences of lactic acid bacteria strains isolated from fermented milk products.</title>
        <authorList>
            <person name="Elcheninov A.G."/>
            <person name="Klyukina A."/>
            <person name="Zayulina K.S."/>
            <person name="Gavirova L.A."/>
            <person name="Shcherbakova P.A."/>
            <person name="Shestakov A.I."/>
            <person name="Kublanov I.V."/>
            <person name="Kochetkova T.V."/>
        </authorList>
    </citation>
    <scope>NUCLEOTIDE SEQUENCE</scope>
    <source>
        <strain evidence="1">TOM.142</strain>
    </source>
</reference>
<organism evidence="1 2">
    <name type="scientific">Lactococcus lactis</name>
    <dbReference type="NCBI Taxonomy" id="1358"/>
    <lineage>
        <taxon>Bacteria</taxon>
        <taxon>Bacillati</taxon>
        <taxon>Bacillota</taxon>
        <taxon>Bacilli</taxon>
        <taxon>Lactobacillales</taxon>
        <taxon>Streptococcaceae</taxon>
        <taxon>Lactococcus</taxon>
    </lineage>
</organism>